<dbReference type="InterPro" id="IPR016040">
    <property type="entry name" value="NAD(P)-bd_dom"/>
</dbReference>
<reference evidence="2 3" key="1">
    <citation type="journal article" date="2014" name="Int. J. Syst. Evol. Microbiol.">
        <title>Complete genome sequence of Corynebacterium casei LMG S-19264T (=DSM 44701T), isolated from a smear-ripened cheese.</title>
        <authorList>
            <consortium name="US DOE Joint Genome Institute (JGI-PGF)"/>
            <person name="Walter F."/>
            <person name="Albersmeier A."/>
            <person name="Kalinowski J."/>
            <person name="Ruckert C."/>
        </authorList>
    </citation>
    <scope>NUCLEOTIDE SEQUENCE [LARGE SCALE GENOMIC DNA]</scope>
    <source>
        <strain evidence="2 3">KCTC 12285</strain>
    </source>
</reference>
<dbReference type="Pfam" id="PF13460">
    <property type="entry name" value="NAD_binding_10"/>
    <property type="match status" value="1"/>
</dbReference>
<protein>
    <submittedName>
        <fullName evidence="2">Nucleoside-diphosphate sugar epimerase</fullName>
    </submittedName>
</protein>
<accession>A0A918JT88</accession>
<dbReference type="RefSeq" id="WP_027411604.1">
    <property type="nucleotide sequence ID" value="NZ_BMWS01000006.1"/>
</dbReference>
<dbReference type="PANTHER" id="PTHR14097">
    <property type="entry name" value="OXIDOREDUCTASE HTATIP2"/>
    <property type="match status" value="1"/>
</dbReference>
<evidence type="ECO:0000259" key="1">
    <source>
        <dbReference type="Pfam" id="PF13460"/>
    </source>
</evidence>
<gene>
    <name evidence="2" type="ORF">GCM10007384_12540</name>
</gene>
<dbReference type="Proteomes" id="UP000601108">
    <property type="component" value="Unassembled WGS sequence"/>
</dbReference>
<name>A0A918JT88_9FLAO</name>
<dbReference type="SUPFAM" id="SSF51735">
    <property type="entry name" value="NAD(P)-binding Rossmann-fold domains"/>
    <property type="match status" value="1"/>
</dbReference>
<dbReference type="PANTHER" id="PTHR14097:SF7">
    <property type="entry name" value="OXIDOREDUCTASE HTATIP2"/>
    <property type="match status" value="1"/>
</dbReference>
<comment type="caution">
    <text evidence="2">The sequence shown here is derived from an EMBL/GenBank/DDBJ whole genome shotgun (WGS) entry which is preliminary data.</text>
</comment>
<feature type="domain" description="NAD(P)-binding" evidence="1">
    <location>
        <begin position="8"/>
        <end position="130"/>
    </location>
</feature>
<proteinExistence type="predicted"/>
<keyword evidence="3" id="KW-1185">Reference proteome</keyword>
<evidence type="ECO:0000313" key="3">
    <source>
        <dbReference type="Proteomes" id="UP000601108"/>
    </source>
</evidence>
<dbReference type="AlphaFoldDB" id="A0A918JT88"/>
<organism evidence="2 3">
    <name type="scientific">Aquimarina muelleri</name>
    <dbReference type="NCBI Taxonomy" id="279356"/>
    <lineage>
        <taxon>Bacteria</taxon>
        <taxon>Pseudomonadati</taxon>
        <taxon>Bacteroidota</taxon>
        <taxon>Flavobacteriia</taxon>
        <taxon>Flavobacteriales</taxon>
        <taxon>Flavobacteriaceae</taxon>
        <taxon>Aquimarina</taxon>
    </lineage>
</organism>
<dbReference type="EMBL" id="BMWS01000006">
    <property type="protein sequence ID" value="GGX12262.1"/>
    <property type="molecule type" value="Genomic_DNA"/>
</dbReference>
<dbReference type="InterPro" id="IPR036291">
    <property type="entry name" value="NAD(P)-bd_dom_sf"/>
</dbReference>
<evidence type="ECO:0000313" key="2">
    <source>
        <dbReference type="EMBL" id="GGX12262.1"/>
    </source>
</evidence>
<sequence>MKTAIILGATGVTGGVLLQKLLTDSRYDIIKIFSRNSVGFSHPKIQEYLIDMLQLENYKANFMGDHVFCCIGTTNTKTPDKDLYRKIDYGIPVTAAKLCKENNISTFIVISALGANTKSTIFYNRIKEEMEESVLALGILKTHIMQPSLIGGKREEKRAGEYFFKQVMKIINPILIGSLKKYRSIFPETIAAAMIYIANTDFEKTQILSDEIKEIAKENNF</sequence>
<dbReference type="Gene3D" id="3.40.50.720">
    <property type="entry name" value="NAD(P)-binding Rossmann-like Domain"/>
    <property type="match status" value="1"/>
</dbReference>